<protein>
    <submittedName>
        <fullName evidence="1">Uncharacterized protein</fullName>
    </submittedName>
</protein>
<evidence type="ECO:0000313" key="2">
    <source>
        <dbReference type="Proteomes" id="UP000280099"/>
    </source>
</evidence>
<accession>A0A420XF27</accession>
<reference evidence="1 2" key="1">
    <citation type="submission" date="2018-10" db="EMBL/GenBank/DDBJ databases">
        <title>Genomic Encyclopedia of Type Strains, Phase IV (KMG-IV): sequencing the most valuable type-strain genomes for metagenomic binning, comparative biology and taxonomic classification.</title>
        <authorList>
            <person name="Goeker M."/>
        </authorList>
    </citation>
    <scope>NUCLEOTIDE SEQUENCE [LARGE SCALE GENOMIC DNA]</scope>
    <source>
        <strain evidence="1 2">DSM 23800</strain>
    </source>
</reference>
<dbReference type="RefSeq" id="WP_121123901.1">
    <property type="nucleotide sequence ID" value="NZ_CP016604.1"/>
</dbReference>
<dbReference type="Proteomes" id="UP000280099">
    <property type="component" value="Unassembled WGS sequence"/>
</dbReference>
<dbReference type="EMBL" id="RBJC01000009">
    <property type="protein sequence ID" value="RKR71088.1"/>
    <property type="molecule type" value="Genomic_DNA"/>
</dbReference>
<name>A0A420XF27_9PAST</name>
<keyword evidence="2" id="KW-1185">Reference proteome</keyword>
<gene>
    <name evidence="1" type="ORF">DES31_1666</name>
</gene>
<proteinExistence type="predicted"/>
<comment type="caution">
    <text evidence="1">The sequence shown here is derived from an EMBL/GenBank/DDBJ whole genome shotgun (WGS) entry which is preliminary data.</text>
</comment>
<organism evidence="1 2">
    <name type="scientific">Otariodibacter oris</name>
    <dbReference type="NCBI Taxonomy" id="1032623"/>
    <lineage>
        <taxon>Bacteria</taxon>
        <taxon>Pseudomonadati</taxon>
        <taxon>Pseudomonadota</taxon>
        <taxon>Gammaproteobacteria</taxon>
        <taxon>Pasteurellales</taxon>
        <taxon>Pasteurellaceae</taxon>
        <taxon>Otariodibacter</taxon>
    </lineage>
</organism>
<sequence length="99" mass="11639">MRCVLAKLNPLVMNSAIAHYLDKSKRLGKPLFTFVSLWSDEEPYTLDELLMLIDERIEILAEEFKQHPIDSTLIAMSVWRRKKRQLQKMIDEELKASGY</sequence>
<evidence type="ECO:0000313" key="1">
    <source>
        <dbReference type="EMBL" id="RKR71088.1"/>
    </source>
</evidence>
<dbReference type="OrthoDB" id="5681421at2"/>
<dbReference type="AlphaFoldDB" id="A0A420XF27"/>